<evidence type="ECO:0000313" key="4">
    <source>
        <dbReference type="Proteomes" id="UP000004095"/>
    </source>
</evidence>
<dbReference type="AlphaFoldDB" id="A1ZJX0"/>
<gene>
    <name evidence="3" type="ORF">M23134_01483</name>
</gene>
<dbReference type="InterPro" id="IPR001611">
    <property type="entry name" value="Leu-rich_rpt"/>
</dbReference>
<dbReference type="InterPro" id="IPR032675">
    <property type="entry name" value="LRR_dom_sf"/>
</dbReference>
<dbReference type="SUPFAM" id="SSF52075">
    <property type="entry name" value="Outer arm dynein light chain 1"/>
    <property type="match status" value="1"/>
</dbReference>
<dbReference type="Proteomes" id="UP000004095">
    <property type="component" value="Unassembled WGS sequence"/>
</dbReference>
<dbReference type="PANTHER" id="PTHR48051">
    <property type="match status" value="1"/>
</dbReference>
<proteinExistence type="predicted"/>
<dbReference type="OrthoDB" id="9780183at2"/>
<evidence type="ECO:0000313" key="3">
    <source>
        <dbReference type="EMBL" id="EAY29423.1"/>
    </source>
</evidence>
<dbReference type="InterPro" id="IPR003591">
    <property type="entry name" value="Leu-rich_rpt_typical-subtyp"/>
</dbReference>
<dbReference type="PROSITE" id="PS51450">
    <property type="entry name" value="LRR"/>
    <property type="match status" value="1"/>
</dbReference>
<dbReference type="Gene3D" id="3.80.10.10">
    <property type="entry name" value="Ribonuclease Inhibitor"/>
    <property type="match status" value="1"/>
</dbReference>
<dbReference type="eggNOG" id="COG4886">
    <property type="taxonomic scope" value="Bacteria"/>
</dbReference>
<organism evidence="3 4">
    <name type="scientific">Microscilla marina ATCC 23134</name>
    <dbReference type="NCBI Taxonomy" id="313606"/>
    <lineage>
        <taxon>Bacteria</taxon>
        <taxon>Pseudomonadati</taxon>
        <taxon>Bacteroidota</taxon>
        <taxon>Cytophagia</taxon>
        <taxon>Cytophagales</taxon>
        <taxon>Microscillaceae</taxon>
        <taxon>Microscilla</taxon>
    </lineage>
</organism>
<dbReference type="InterPro" id="IPR050216">
    <property type="entry name" value="LRR_domain-containing"/>
</dbReference>
<keyword evidence="4" id="KW-1185">Reference proteome</keyword>
<reference evidence="3 4" key="1">
    <citation type="submission" date="2007-01" db="EMBL/GenBank/DDBJ databases">
        <authorList>
            <person name="Haygood M."/>
            <person name="Podell S."/>
            <person name="Anderson C."/>
            <person name="Hopkinson B."/>
            <person name="Roe K."/>
            <person name="Barbeau K."/>
            <person name="Gaasterland T."/>
            <person name="Ferriera S."/>
            <person name="Johnson J."/>
            <person name="Kravitz S."/>
            <person name="Beeson K."/>
            <person name="Sutton G."/>
            <person name="Rogers Y.-H."/>
            <person name="Friedman R."/>
            <person name="Frazier M."/>
            <person name="Venter J.C."/>
        </authorList>
    </citation>
    <scope>NUCLEOTIDE SEQUENCE [LARGE SCALE GENOMIC DNA]</scope>
    <source>
        <strain evidence="3 4">ATCC 23134</strain>
    </source>
</reference>
<comment type="caution">
    <text evidence="3">The sequence shown here is derived from an EMBL/GenBank/DDBJ whole genome shotgun (WGS) entry which is preliminary data.</text>
</comment>
<keyword evidence="1" id="KW-0433">Leucine-rich repeat</keyword>
<dbReference type="EMBL" id="AAWS01000011">
    <property type="protein sequence ID" value="EAY29423.1"/>
    <property type="molecule type" value="Genomic_DNA"/>
</dbReference>
<evidence type="ECO:0000256" key="1">
    <source>
        <dbReference type="ARBA" id="ARBA00022614"/>
    </source>
</evidence>
<evidence type="ECO:0000256" key="2">
    <source>
        <dbReference type="ARBA" id="ARBA00022737"/>
    </source>
</evidence>
<dbReference type="PANTHER" id="PTHR48051:SF54">
    <property type="entry name" value="LEUCINE-RICH REPEAT-CONTAINING PROTEIN"/>
    <property type="match status" value="1"/>
</dbReference>
<name>A1ZJX0_MICM2</name>
<keyword evidence="2" id="KW-0677">Repeat</keyword>
<sequence>MEILQLKRLQALDLFENLMDSIPPEISKLSQLRYLDLGNNEFTQLPSEIEALTELKILNLFMNPISKEEIARIEAMLPHCIVIYE</sequence>
<dbReference type="Pfam" id="PF13855">
    <property type="entry name" value="LRR_8"/>
    <property type="match status" value="1"/>
</dbReference>
<accession>A1ZJX0</accession>
<dbReference type="SMART" id="SM00369">
    <property type="entry name" value="LRR_TYP"/>
    <property type="match status" value="2"/>
</dbReference>
<protein>
    <submittedName>
        <fullName evidence="3">Cytoplasmic membrane protein</fullName>
    </submittedName>
</protein>
<dbReference type="GO" id="GO:0005737">
    <property type="term" value="C:cytoplasm"/>
    <property type="evidence" value="ECO:0007669"/>
    <property type="project" value="TreeGrafter"/>
</dbReference>